<reference evidence="1 2" key="1">
    <citation type="submission" date="2018-08" db="EMBL/GenBank/DDBJ databases">
        <title>A genome reference for cultivated species of the human gut microbiota.</title>
        <authorList>
            <person name="Zou Y."/>
            <person name="Xue W."/>
            <person name="Luo G."/>
        </authorList>
    </citation>
    <scope>NUCLEOTIDE SEQUENCE [LARGE SCALE GENOMIC DNA]</scope>
    <source>
        <strain evidence="1 2">AF25-15</strain>
    </source>
</reference>
<proteinExistence type="predicted"/>
<sequence>MDSKKYFFLARTEEQLNCDAAALLLYLSSFCSSLEEGPALLSVGTINKIAHLRKKLSLSVREFLPLIHTYSDTLTDIDCRRALVFALDGNIHGITSLCEGRVPTWSN</sequence>
<evidence type="ECO:0000313" key="1">
    <source>
        <dbReference type="EMBL" id="RGR56806.1"/>
    </source>
</evidence>
<evidence type="ECO:0000313" key="2">
    <source>
        <dbReference type="Proteomes" id="UP000266066"/>
    </source>
</evidence>
<dbReference type="EMBL" id="QRUJ01000001">
    <property type="protein sequence ID" value="RGR56806.1"/>
    <property type="molecule type" value="Genomic_DNA"/>
</dbReference>
<dbReference type="RefSeq" id="WP_117687926.1">
    <property type="nucleotide sequence ID" value="NZ_QRUJ01000001.1"/>
</dbReference>
<accession>A0A395V0Z0</accession>
<dbReference type="Proteomes" id="UP000266066">
    <property type="component" value="Unassembled WGS sequence"/>
</dbReference>
<organism evidence="1 2">
    <name type="scientific">Agathobacter rectalis</name>
    <dbReference type="NCBI Taxonomy" id="39491"/>
    <lineage>
        <taxon>Bacteria</taxon>
        <taxon>Bacillati</taxon>
        <taxon>Bacillota</taxon>
        <taxon>Clostridia</taxon>
        <taxon>Lachnospirales</taxon>
        <taxon>Lachnospiraceae</taxon>
        <taxon>Agathobacter</taxon>
    </lineage>
</organism>
<comment type="caution">
    <text evidence="1">The sequence shown here is derived from an EMBL/GenBank/DDBJ whole genome shotgun (WGS) entry which is preliminary data.</text>
</comment>
<gene>
    <name evidence="1" type="ORF">DWY38_00165</name>
</gene>
<name>A0A395V0Z0_9FIRM</name>
<protein>
    <submittedName>
        <fullName evidence="1">Uncharacterized protein</fullName>
    </submittedName>
</protein>
<dbReference type="AlphaFoldDB" id="A0A395V0Z0"/>